<evidence type="ECO:0000256" key="2">
    <source>
        <dbReference type="RuleBase" id="RU362097"/>
    </source>
</evidence>
<keyword evidence="2" id="KW-0472">Membrane</keyword>
<proteinExistence type="inferred from homology"/>
<sequence length="458" mass="48925">MRRAFLILTWGAALSACNMAPTYVRPTPPVPAGFPGGPAYAPAAASERPGLPWTALIGDPSLRTVIGRALDNNRDLRAALANVEAARALYRVQRAERLPAVTGEAAASFSRRNDARQDSYSADIGFSAFEIDLFGRVKNLTRSALESYLATEEGARATRIALIAETATAYATLAADQEYLDLSRQILASAERTLALTRSLNGAGLIGRLDVHQAETTVEQARSDIAANVTQVAQDRNALDLLAGAPVEDALLPRSLQQLTGSIAKVPAGLSSDVLLQRPDVLQAEHQLKAANADIGAARAAMFPRISLTAAIGVASSALSSLFTGDGFAWSAAPSVGMPIFGGAARGNLEYSKAQRDLSLAQYEKAIQTAFQEVSDALAREGTIDEQQAAQQRLVLASQRSYRLAEERYRAGIDPFLNSLTSQRSLYNAQQSAIATNLALIRNRILLYRVIGADFREG</sequence>
<dbReference type="GO" id="GO:0005886">
    <property type="term" value="C:plasma membrane"/>
    <property type="evidence" value="ECO:0007669"/>
    <property type="project" value="UniProtKB-SubCell"/>
</dbReference>
<dbReference type="RefSeq" id="WP_099186762.1">
    <property type="nucleotide sequence ID" value="NZ_BEWI01000032.1"/>
</dbReference>
<dbReference type="NCBIfam" id="TIGR01845">
    <property type="entry name" value="outer_NodT"/>
    <property type="match status" value="1"/>
</dbReference>
<keyword evidence="2" id="KW-0732">Signal</keyword>
<keyword evidence="2" id="KW-1134">Transmembrane beta strand</keyword>
<dbReference type="Gene3D" id="2.20.200.10">
    <property type="entry name" value="Outer membrane efflux proteins (OEP)"/>
    <property type="match status" value="1"/>
</dbReference>
<dbReference type="PANTHER" id="PTHR30203:SF32">
    <property type="entry name" value="CATION EFFLUX SYSTEM PROTEIN CUSC"/>
    <property type="match status" value="1"/>
</dbReference>
<dbReference type="GO" id="GO:0015562">
    <property type="term" value="F:efflux transmembrane transporter activity"/>
    <property type="evidence" value="ECO:0007669"/>
    <property type="project" value="InterPro"/>
</dbReference>
<comment type="subcellular location">
    <subcellularLocation>
        <location evidence="2">Cell membrane</location>
        <topology evidence="2">Lipid-anchor</topology>
    </subcellularLocation>
</comment>
<comment type="caution">
    <text evidence="3">The sequence shown here is derived from an EMBL/GenBank/DDBJ whole genome shotgun (WGS) entry which is preliminary data.</text>
</comment>
<evidence type="ECO:0000313" key="4">
    <source>
        <dbReference type="Proteomes" id="UP000221538"/>
    </source>
</evidence>
<accession>A0A292ZN12</accession>
<dbReference type="Gene3D" id="1.20.1600.10">
    <property type="entry name" value="Outer membrane efflux proteins (OEP)"/>
    <property type="match status" value="1"/>
</dbReference>
<dbReference type="InterPro" id="IPR003423">
    <property type="entry name" value="OMP_efflux"/>
</dbReference>
<reference evidence="3 4" key="1">
    <citation type="journal article" date="2013" name="Biodegradation">
        <title>Occurrence of 4-tert-butylphenol (4-t-BP) biodegradation in an aquatic sample caused by the presence of Spirodela polyrrhiza and isolation of a 4-t-BP-utilizing bacterium.</title>
        <authorList>
            <person name="Ogata Y."/>
            <person name="Toyama T."/>
            <person name="Yu N."/>
            <person name="Wang X."/>
            <person name="Sei K."/>
            <person name="Ike M."/>
        </authorList>
    </citation>
    <scope>NUCLEOTIDE SEQUENCE [LARGE SCALE GENOMIC DNA]</scope>
    <source>
        <strain evidence="3 4">OMI</strain>
    </source>
</reference>
<feature type="signal peptide" evidence="2">
    <location>
        <begin position="1"/>
        <end position="20"/>
    </location>
</feature>
<dbReference type="PROSITE" id="PS51257">
    <property type="entry name" value="PROKAR_LIPOPROTEIN"/>
    <property type="match status" value="1"/>
</dbReference>
<protein>
    <submittedName>
        <fullName evidence="3">RND efflux system, outer membrane lipoprotein CmeC</fullName>
    </submittedName>
</protein>
<evidence type="ECO:0000313" key="3">
    <source>
        <dbReference type="EMBL" id="GAY24250.1"/>
    </source>
</evidence>
<evidence type="ECO:0000256" key="1">
    <source>
        <dbReference type="ARBA" id="ARBA00007613"/>
    </source>
</evidence>
<dbReference type="Proteomes" id="UP000221538">
    <property type="component" value="Unassembled WGS sequence"/>
</dbReference>
<dbReference type="SUPFAM" id="SSF56954">
    <property type="entry name" value="Outer membrane efflux proteins (OEP)"/>
    <property type="match status" value="1"/>
</dbReference>
<comment type="similarity">
    <text evidence="1 2">Belongs to the outer membrane factor (OMF) (TC 1.B.17) family.</text>
</comment>
<organism evidence="3 4">
    <name type="scientific">Sphingobium fuliginis (strain ATCC 27551)</name>
    <dbReference type="NCBI Taxonomy" id="336203"/>
    <lineage>
        <taxon>Bacteria</taxon>
        <taxon>Pseudomonadati</taxon>
        <taxon>Pseudomonadota</taxon>
        <taxon>Alphaproteobacteria</taxon>
        <taxon>Sphingomonadales</taxon>
        <taxon>Sphingomonadaceae</taxon>
        <taxon>Sphingobium</taxon>
    </lineage>
</organism>
<dbReference type="AlphaFoldDB" id="A0A292ZN12"/>
<dbReference type="InterPro" id="IPR010131">
    <property type="entry name" value="MdtP/NodT-like"/>
</dbReference>
<feature type="chain" id="PRO_5011822285" evidence="2">
    <location>
        <begin position="21"/>
        <end position="458"/>
    </location>
</feature>
<keyword evidence="2" id="KW-0812">Transmembrane</keyword>
<keyword evidence="2" id="KW-0564">Palmitate</keyword>
<reference evidence="3 4" key="2">
    <citation type="journal article" date="2013" name="Environ. Sci. Technol.">
        <title>The 4-tert-butylphenol-utilizing bacterium Sphingobium fuliginis OMI can degrade bisphenols via phenolic ring hydroxylation and meta-cleavage pathway.</title>
        <authorList>
            <person name="Ogata Y."/>
            <person name="Goda S."/>
            <person name="Toyama T."/>
            <person name="Sei K."/>
            <person name="Ike M."/>
        </authorList>
    </citation>
    <scope>NUCLEOTIDE SEQUENCE [LARGE SCALE GENOMIC DNA]</scope>
    <source>
        <strain evidence="3 4">OMI</strain>
    </source>
</reference>
<dbReference type="EMBL" id="BEWI01000032">
    <property type="protein sequence ID" value="GAY24250.1"/>
    <property type="molecule type" value="Genomic_DNA"/>
</dbReference>
<gene>
    <name evidence="3" type="ORF">SFOMI_4830</name>
</gene>
<keyword evidence="2 3" id="KW-0449">Lipoprotein</keyword>
<dbReference type="PANTHER" id="PTHR30203">
    <property type="entry name" value="OUTER MEMBRANE CATION EFFLUX PROTEIN"/>
    <property type="match status" value="1"/>
</dbReference>
<name>A0A292ZN12_SPHSA</name>
<dbReference type="Pfam" id="PF02321">
    <property type="entry name" value="OEP"/>
    <property type="match status" value="2"/>
</dbReference>